<feature type="compositionally biased region" description="Basic and acidic residues" evidence="1">
    <location>
        <begin position="521"/>
        <end position="557"/>
    </location>
</feature>
<keyword evidence="3" id="KW-1185">Reference proteome</keyword>
<feature type="compositionally biased region" description="Polar residues" evidence="1">
    <location>
        <begin position="901"/>
        <end position="931"/>
    </location>
</feature>
<feature type="compositionally biased region" description="Polar residues" evidence="1">
    <location>
        <begin position="205"/>
        <end position="220"/>
    </location>
</feature>
<reference evidence="2" key="1">
    <citation type="journal article" date="2018" name="Mol. Biol. Evol.">
        <title>Broad Genomic Sampling Reveals a Smut Pathogenic Ancestry of the Fungal Clade Ustilaginomycotina.</title>
        <authorList>
            <person name="Kijpornyongpan T."/>
            <person name="Mondo S.J."/>
            <person name="Barry K."/>
            <person name="Sandor L."/>
            <person name="Lee J."/>
            <person name="Lipzen A."/>
            <person name="Pangilinan J."/>
            <person name="LaButti K."/>
            <person name="Hainaut M."/>
            <person name="Henrissat B."/>
            <person name="Grigoriev I.V."/>
            <person name="Spatafora J.W."/>
            <person name="Aime M.C."/>
        </authorList>
    </citation>
    <scope>NUCLEOTIDE SEQUENCE [LARGE SCALE GENOMIC DNA]</scope>
    <source>
        <strain evidence="2">MCA 4198</strain>
    </source>
</reference>
<dbReference type="STRING" id="215250.A0A316YHW2"/>
<dbReference type="GeneID" id="37047045"/>
<evidence type="ECO:0000313" key="2">
    <source>
        <dbReference type="EMBL" id="PWN89140.1"/>
    </source>
</evidence>
<dbReference type="AlphaFoldDB" id="A0A316YHW2"/>
<feature type="compositionally biased region" description="Low complexity" evidence="1">
    <location>
        <begin position="670"/>
        <end position="691"/>
    </location>
</feature>
<dbReference type="InParanoid" id="A0A316YHW2"/>
<dbReference type="OrthoDB" id="2587563at2759"/>
<proteinExistence type="predicted"/>
<feature type="region of interest" description="Disordered" evidence="1">
    <location>
        <begin position="400"/>
        <end position="782"/>
    </location>
</feature>
<feature type="region of interest" description="Disordered" evidence="1">
    <location>
        <begin position="1"/>
        <end position="36"/>
    </location>
</feature>
<protein>
    <submittedName>
        <fullName evidence="2">Uncharacterized protein</fullName>
    </submittedName>
</protein>
<feature type="compositionally biased region" description="Low complexity" evidence="1">
    <location>
        <begin position="322"/>
        <end position="337"/>
    </location>
</feature>
<feature type="region of interest" description="Disordered" evidence="1">
    <location>
        <begin position="312"/>
        <end position="337"/>
    </location>
</feature>
<evidence type="ECO:0000313" key="3">
    <source>
        <dbReference type="Proteomes" id="UP000245768"/>
    </source>
</evidence>
<feature type="compositionally biased region" description="Polar residues" evidence="1">
    <location>
        <begin position="491"/>
        <end position="500"/>
    </location>
</feature>
<feature type="region of interest" description="Disordered" evidence="1">
    <location>
        <begin position="114"/>
        <end position="273"/>
    </location>
</feature>
<feature type="compositionally biased region" description="Basic and acidic residues" evidence="1">
    <location>
        <begin position="816"/>
        <end position="833"/>
    </location>
</feature>
<sequence>MSLLDAARTYLVEGDSSEAQQQKQQKEQQQDGPPAAIHLRLSAEVLQQLLEEDSGHSRAISLSWSAKADDAHLNVGDARHALQRSTDASPHVLFALSDATSSSQATLTPLGSLHDKLAVRPTPGSSASFTSRLKERREAEEARKSEHRTVLLDSAPVTSKKTSKGSGPTSSLKLRAKSLAQSSPTSSPRMGALAPGWQSRAGTPADSNAGSQPGSPSLSAAATPGTRPAALKSSLARSSAVHSAAVTPTSSPGPAAAASRTPKPSSTEAAPPTLKRRLIQLLAKGPLPRRDLVAQLKSTEAAVLGPLKQFAHPLPETHNGKTSSGGPTVASSSGTASGPGAVYALTDSTYRHVVIAEWPDYTVKERLRVCTLAEEAFRRLGLDEKSKEFAMLLSVKQNGNKESDTAVERGRRPPSSSLPGGGATSSELSSDDDGTGRKARSSTSVSPAKASSAALRNVPSITSSQESIHRSRDASLARSSSNSDDERPSASKKSTNTTMNRLRKAAKGKGTKTGSAASSSRAEKERQVEKAKLAAQREEAQRSKKVQEKEETKKTADTVKGSHISPSKQQQLASLSSSSSSSSALPSSPSIKKAAPSSVALASPSSSSSPLPRSSGAKLSSPAPSTLSNKVKVRTVPAKSSVDYSDSSSGDEAQQRRGRPTAPRSAEQPSSSSAKTASSSSLDAAKKTSSSVAEVPAAKKRRTSGEVAKISNPRYYTSSSATDSSRSPSPARAPRQHSSGMVAAAAAAAPTAATSSQTPSRHGVGAGAISTAEPWLDVRNPNDWSKLSQRYRRVFEEYRGALETVRNEEARIVREVAKAKEHDDEEDRAKRSEGAGQMARGDGRSLEEGEEKEEGEASPTAGSAAKFGGAQGPDPGSRTLTAPVSKSEPSSTSPEQEETTAQFSWRSSSPHAGSGTSNRDGFSAASSSTPLPYTKLKNLVDTVQTLQSQLGRMKQTLVSSKRRLEETAAAAS</sequence>
<evidence type="ECO:0000256" key="1">
    <source>
        <dbReference type="SAM" id="MobiDB-lite"/>
    </source>
</evidence>
<feature type="compositionally biased region" description="Low complexity" evidence="1">
    <location>
        <begin position="158"/>
        <end position="173"/>
    </location>
</feature>
<dbReference type="Proteomes" id="UP000245768">
    <property type="component" value="Unassembled WGS sequence"/>
</dbReference>
<organism evidence="2 3">
    <name type="scientific">Acaromyces ingoldii</name>
    <dbReference type="NCBI Taxonomy" id="215250"/>
    <lineage>
        <taxon>Eukaryota</taxon>
        <taxon>Fungi</taxon>
        <taxon>Dikarya</taxon>
        <taxon>Basidiomycota</taxon>
        <taxon>Ustilaginomycotina</taxon>
        <taxon>Exobasidiomycetes</taxon>
        <taxon>Exobasidiales</taxon>
        <taxon>Cryptobasidiaceae</taxon>
        <taxon>Acaromyces</taxon>
    </lineage>
</organism>
<feature type="compositionally biased region" description="Low complexity" evidence="1">
    <location>
        <begin position="640"/>
        <end position="651"/>
    </location>
</feature>
<name>A0A316YHW2_9BASI</name>
<feature type="compositionally biased region" description="Basic and acidic residues" evidence="1">
    <location>
        <begin position="400"/>
        <end position="411"/>
    </location>
</feature>
<feature type="compositionally biased region" description="Low complexity" evidence="1">
    <location>
        <begin position="229"/>
        <end position="262"/>
    </location>
</feature>
<feature type="compositionally biased region" description="Basic and acidic residues" evidence="1">
    <location>
        <begin position="132"/>
        <end position="150"/>
    </location>
</feature>
<feature type="compositionally biased region" description="Low complexity" evidence="1">
    <location>
        <begin position="565"/>
        <end position="615"/>
    </location>
</feature>
<feature type="compositionally biased region" description="Polar residues" evidence="1">
    <location>
        <begin position="414"/>
        <end position="428"/>
    </location>
</feature>
<dbReference type="EMBL" id="KZ819637">
    <property type="protein sequence ID" value="PWN89140.1"/>
    <property type="molecule type" value="Genomic_DNA"/>
</dbReference>
<gene>
    <name evidence="2" type="ORF">FA10DRAFT_302512</name>
</gene>
<feature type="region of interest" description="Disordered" evidence="1">
    <location>
        <begin position="816"/>
        <end position="933"/>
    </location>
</feature>
<feature type="compositionally biased region" description="Polar residues" evidence="1">
    <location>
        <begin position="179"/>
        <end position="188"/>
    </location>
</feature>
<accession>A0A316YHW2</accession>
<dbReference type="RefSeq" id="XP_025376338.1">
    <property type="nucleotide sequence ID" value="XM_025525129.1"/>
</dbReference>
<feature type="compositionally biased region" description="Low complexity" evidence="1">
    <location>
        <begin position="441"/>
        <end position="454"/>
    </location>
</feature>
<feature type="compositionally biased region" description="Low complexity" evidence="1">
    <location>
        <begin position="718"/>
        <end position="760"/>
    </location>
</feature>
<feature type="compositionally biased region" description="Basic residues" evidence="1">
    <location>
        <begin position="501"/>
        <end position="510"/>
    </location>
</feature>